<proteinExistence type="predicted"/>
<dbReference type="EMBL" id="JAYWIO010000005">
    <property type="protein sequence ID" value="KAK7259682.1"/>
    <property type="molecule type" value="Genomic_DNA"/>
</dbReference>
<dbReference type="PANTHER" id="PTHR37743">
    <property type="entry name" value="ARM REPEAT SUPERFAMILY PROTEIN"/>
    <property type="match status" value="1"/>
</dbReference>
<organism evidence="1 2">
    <name type="scientific">Crotalaria pallida</name>
    <name type="common">Smooth rattlebox</name>
    <name type="synonym">Crotalaria striata</name>
    <dbReference type="NCBI Taxonomy" id="3830"/>
    <lineage>
        <taxon>Eukaryota</taxon>
        <taxon>Viridiplantae</taxon>
        <taxon>Streptophyta</taxon>
        <taxon>Embryophyta</taxon>
        <taxon>Tracheophyta</taxon>
        <taxon>Spermatophyta</taxon>
        <taxon>Magnoliopsida</taxon>
        <taxon>eudicotyledons</taxon>
        <taxon>Gunneridae</taxon>
        <taxon>Pentapetalae</taxon>
        <taxon>rosids</taxon>
        <taxon>fabids</taxon>
        <taxon>Fabales</taxon>
        <taxon>Fabaceae</taxon>
        <taxon>Papilionoideae</taxon>
        <taxon>50 kb inversion clade</taxon>
        <taxon>genistoids sensu lato</taxon>
        <taxon>core genistoids</taxon>
        <taxon>Crotalarieae</taxon>
        <taxon>Crotalaria</taxon>
    </lineage>
</organism>
<reference evidence="1 2" key="1">
    <citation type="submission" date="2024-01" db="EMBL/GenBank/DDBJ databases">
        <title>The genomes of 5 underutilized Papilionoideae crops provide insights into root nodulation and disease resistanc.</title>
        <authorList>
            <person name="Yuan L."/>
        </authorList>
    </citation>
    <scope>NUCLEOTIDE SEQUENCE [LARGE SCALE GENOMIC DNA]</scope>
    <source>
        <strain evidence="1">ZHUSHIDOU_FW_LH</strain>
        <tissue evidence="1">Leaf</tissue>
    </source>
</reference>
<sequence>MALAFDIKLQSRLEQEEEAKAALLGRIQRLTKLILVSIKASHSTRFPNRPGPRRRHSFGKEEMRKMRSCIDEKLYRTLHTIVHNHTLQVAEARIGMRENFRCSASSMGVQSQLSTLSQIMKTVDPSICTSLVVRGSESLYHPSMHVIRRMIETVLLWPCLNSDSFSKAQHRCIDCLTLMICAELQAEEDSIPKITSVVRKKGNSVVSYVINQFFNDKESTSTPELGDESVVAVPLSFRVCMGDVLISACQKISESCKKQFAEQVLPSVLHSVKVPLHICS</sequence>
<dbReference type="PANTHER" id="PTHR37743:SF1">
    <property type="entry name" value="ARM REPEAT SUPERFAMILY PROTEIN"/>
    <property type="match status" value="1"/>
</dbReference>
<name>A0AAN9ELB6_CROPI</name>
<gene>
    <name evidence="1" type="ORF">RIF29_25295</name>
</gene>
<protein>
    <submittedName>
        <fullName evidence="1">Uncharacterized protein</fullName>
    </submittedName>
</protein>
<dbReference type="AlphaFoldDB" id="A0AAN9ELB6"/>
<keyword evidence="2" id="KW-1185">Reference proteome</keyword>
<dbReference type="Proteomes" id="UP001372338">
    <property type="component" value="Unassembled WGS sequence"/>
</dbReference>
<evidence type="ECO:0000313" key="1">
    <source>
        <dbReference type="EMBL" id="KAK7259682.1"/>
    </source>
</evidence>
<evidence type="ECO:0000313" key="2">
    <source>
        <dbReference type="Proteomes" id="UP001372338"/>
    </source>
</evidence>
<comment type="caution">
    <text evidence="1">The sequence shown here is derived from an EMBL/GenBank/DDBJ whole genome shotgun (WGS) entry which is preliminary data.</text>
</comment>
<accession>A0AAN9ELB6</accession>